<keyword evidence="2" id="KW-1185">Reference proteome</keyword>
<dbReference type="PATRIC" id="fig|28092.6.peg.6055"/>
<dbReference type="Proteomes" id="UP000033618">
    <property type="component" value="Unassembled WGS sequence"/>
</dbReference>
<dbReference type="EMBL" id="LAQU01000088">
    <property type="protein sequence ID" value="KKB61010.1"/>
    <property type="molecule type" value="Genomic_DNA"/>
</dbReference>
<dbReference type="RefSeq" id="WP_024906162.1">
    <property type="nucleotide sequence ID" value="NZ_CADFGU010000012.1"/>
</dbReference>
<evidence type="ECO:0000313" key="2">
    <source>
        <dbReference type="Proteomes" id="UP000033618"/>
    </source>
</evidence>
<name>A0A0F5JTM6_9BURK</name>
<reference evidence="1 2" key="1">
    <citation type="submission" date="2015-03" db="EMBL/GenBank/DDBJ databases">
        <title>Draft Genome Sequence of Burkholderia andropogonis type strain ICMP2807, isolated from Sorghum bicolor.</title>
        <authorList>
            <person name="Lopes-Santos L."/>
            <person name="Castro D.B."/>
            <person name="Ottoboni L.M."/>
            <person name="Park D."/>
            <person name="Weirc B.S."/>
            <person name="Destefano S.A."/>
        </authorList>
    </citation>
    <scope>NUCLEOTIDE SEQUENCE [LARGE SCALE GENOMIC DNA]</scope>
    <source>
        <strain evidence="1 2">ICMP2807</strain>
    </source>
</reference>
<protein>
    <submittedName>
        <fullName evidence="1">Uncharacterized protein</fullName>
    </submittedName>
</protein>
<proteinExistence type="predicted"/>
<dbReference type="Gene3D" id="3.40.50.1820">
    <property type="entry name" value="alpha/beta hydrolase"/>
    <property type="match status" value="1"/>
</dbReference>
<dbReference type="InterPro" id="IPR029058">
    <property type="entry name" value="AB_hydrolase_fold"/>
</dbReference>
<dbReference type="AlphaFoldDB" id="A0A0F5JTM6"/>
<organism evidence="1 2">
    <name type="scientific">Robbsia andropogonis</name>
    <dbReference type="NCBI Taxonomy" id="28092"/>
    <lineage>
        <taxon>Bacteria</taxon>
        <taxon>Pseudomonadati</taxon>
        <taxon>Pseudomonadota</taxon>
        <taxon>Betaproteobacteria</taxon>
        <taxon>Burkholderiales</taxon>
        <taxon>Burkholderiaceae</taxon>
        <taxon>Robbsia</taxon>
    </lineage>
</organism>
<dbReference type="SUPFAM" id="SSF53474">
    <property type="entry name" value="alpha/beta-Hydrolases"/>
    <property type="match status" value="1"/>
</dbReference>
<sequence>MVRLAEAHALSGGESYMYRYEQASAEAPFEGFAVHASELPMVWMNFREPFLSMLYRETPALDAFARMIHETWVTFMRDGKPSIRLCPPGPASS</sequence>
<evidence type="ECO:0000313" key="1">
    <source>
        <dbReference type="EMBL" id="KKB61010.1"/>
    </source>
</evidence>
<accession>A0A0F5JTM6</accession>
<gene>
    <name evidence="1" type="ORF">WM40_25695</name>
</gene>
<comment type="caution">
    <text evidence="1">The sequence shown here is derived from an EMBL/GenBank/DDBJ whole genome shotgun (WGS) entry which is preliminary data.</text>
</comment>